<gene>
    <name evidence="21" type="primary">XYLT1</name>
    <name evidence="21" type="ORF">HK100_004732</name>
</gene>
<keyword evidence="15" id="KW-0472">Membrane</keyword>
<dbReference type="GO" id="GO:0050650">
    <property type="term" value="P:chondroitin sulfate proteoglycan biosynthetic process"/>
    <property type="evidence" value="ECO:0007669"/>
    <property type="project" value="TreeGrafter"/>
</dbReference>
<sequence length="429" mass="48778">VPSFECDNWRQRLNKEQDHGEEWAITHSINNNSNDKQHENSHERGEATATTGGGTTAHSVSVCGHQNNYNRPHAQHKQTERYQQQIDNKSADQEQRPPSRFFTAYTISPYNRLHRHNNISIVNSNISIAYAFLVHSQDSIDSLQESIGLLYSEKDVFFIHADSTTTPKKTLETLSKTYARFTNIRILNASVSLTSSWGSIDLLHAEIALLREALWFDAVKWDVFLLLDGAAFPLQRSQTIRNALDPVVADKQAVLAGAFDAQRWKQVEGKNVLEHCTETFESKKSKSCASHAWKGGKGFNRAGKAKTPDNKPVYKGSQWIVLSRPAAEFSMRDDMMLPWLKFFSGSFAPDEMFFQSILANVHWSIAEDFRYLVKIHSKKGCESYEPVRKLGFSPCTLGLADWKDIRQAQNDGFLFARKFFGRDPVKDKI</sequence>
<feature type="compositionally biased region" description="Basic and acidic residues" evidence="20">
    <location>
        <begin position="35"/>
        <end position="46"/>
    </location>
</feature>
<keyword evidence="13" id="KW-1133">Transmembrane helix</keyword>
<name>A0AAD5SY23_9FUNG</name>
<keyword evidence="12" id="KW-0735">Signal-anchor</keyword>
<evidence type="ECO:0000256" key="7">
    <source>
        <dbReference type="ARBA" id="ARBA00022676"/>
    </source>
</evidence>
<comment type="similarity">
    <text evidence="5">Belongs to the glycosyltransferase 14 family. XylT subfamily.</text>
</comment>
<comment type="catalytic activity">
    <reaction evidence="19">
        <text>UDP-alpha-D-xylose + L-seryl-[protein] = 3-O-(beta-D-xylosyl)-L-seryl-[protein] + UDP + H(+)</text>
        <dbReference type="Rhea" id="RHEA:50192"/>
        <dbReference type="Rhea" id="RHEA-COMP:9863"/>
        <dbReference type="Rhea" id="RHEA-COMP:12567"/>
        <dbReference type="ChEBI" id="CHEBI:15378"/>
        <dbReference type="ChEBI" id="CHEBI:29999"/>
        <dbReference type="ChEBI" id="CHEBI:57632"/>
        <dbReference type="ChEBI" id="CHEBI:58223"/>
        <dbReference type="ChEBI" id="CHEBI:132085"/>
        <dbReference type="EC" id="2.4.2.26"/>
    </reaction>
</comment>
<dbReference type="PANTHER" id="PTHR46025:SF3">
    <property type="entry name" value="XYLOSYLTRANSFERASE OXT"/>
    <property type="match status" value="1"/>
</dbReference>
<evidence type="ECO:0000313" key="22">
    <source>
        <dbReference type="Proteomes" id="UP001211907"/>
    </source>
</evidence>
<evidence type="ECO:0000256" key="6">
    <source>
        <dbReference type="ARBA" id="ARBA00011972"/>
    </source>
</evidence>
<dbReference type="EC" id="2.4.2.26" evidence="6"/>
<evidence type="ECO:0000256" key="18">
    <source>
        <dbReference type="ARBA" id="ARBA00042865"/>
    </source>
</evidence>
<evidence type="ECO:0000256" key="8">
    <source>
        <dbReference type="ARBA" id="ARBA00022679"/>
    </source>
</evidence>
<dbReference type="InterPro" id="IPR043538">
    <property type="entry name" value="XYLT"/>
</dbReference>
<evidence type="ECO:0000256" key="17">
    <source>
        <dbReference type="ARBA" id="ARBA00023180"/>
    </source>
</evidence>
<dbReference type="InterPro" id="IPR003406">
    <property type="entry name" value="Glyco_trans_14"/>
</dbReference>
<reference evidence="21" key="1">
    <citation type="submission" date="2020-05" db="EMBL/GenBank/DDBJ databases">
        <title>Phylogenomic resolution of chytrid fungi.</title>
        <authorList>
            <person name="Stajich J.E."/>
            <person name="Amses K."/>
            <person name="Simmons R."/>
            <person name="Seto K."/>
            <person name="Myers J."/>
            <person name="Bonds A."/>
            <person name="Quandt C.A."/>
            <person name="Barry K."/>
            <person name="Liu P."/>
            <person name="Grigoriev I."/>
            <person name="Longcore J.E."/>
            <person name="James T.Y."/>
        </authorList>
    </citation>
    <scope>NUCLEOTIDE SEQUENCE</scope>
    <source>
        <strain evidence="21">JEL0513</strain>
    </source>
</reference>
<comment type="caution">
    <text evidence="21">The sequence shown here is derived from an EMBL/GenBank/DDBJ whole genome shotgun (WGS) entry which is preliminary data.</text>
</comment>
<evidence type="ECO:0000256" key="1">
    <source>
        <dbReference type="ARBA" id="ARBA00004323"/>
    </source>
</evidence>
<dbReference type="EMBL" id="JADGJH010002290">
    <property type="protein sequence ID" value="KAJ3100327.1"/>
    <property type="molecule type" value="Genomic_DNA"/>
</dbReference>
<evidence type="ECO:0000256" key="9">
    <source>
        <dbReference type="ARBA" id="ARBA00022692"/>
    </source>
</evidence>
<feature type="region of interest" description="Disordered" evidence="20">
    <location>
        <begin position="29"/>
        <end position="98"/>
    </location>
</feature>
<keyword evidence="16" id="KW-1015">Disulfide bond</keyword>
<keyword evidence="22" id="KW-1185">Reference proteome</keyword>
<keyword evidence="10" id="KW-0479">Metal-binding</keyword>
<evidence type="ECO:0000256" key="20">
    <source>
        <dbReference type="SAM" id="MobiDB-lite"/>
    </source>
</evidence>
<evidence type="ECO:0000256" key="5">
    <source>
        <dbReference type="ARBA" id="ARBA00010195"/>
    </source>
</evidence>
<dbReference type="GO" id="GO:0030158">
    <property type="term" value="F:protein xylosyltransferase activity"/>
    <property type="evidence" value="ECO:0007669"/>
    <property type="project" value="UniProtKB-EC"/>
</dbReference>
<dbReference type="Proteomes" id="UP001211907">
    <property type="component" value="Unassembled WGS sequence"/>
</dbReference>
<evidence type="ECO:0000256" key="4">
    <source>
        <dbReference type="ARBA" id="ARBA00005093"/>
    </source>
</evidence>
<keyword evidence="7" id="KW-0328">Glycosyltransferase</keyword>
<dbReference type="GO" id="GO:0000139">
    <property type="term" value="C:Golgi membrane"/>
    <property type="evidence" value="ECO:0007669"/>
    <property type="project" value="UniProtKB-SubCell"/>
</dbReference>
<comment type="pathway">
    <text evidence="3">Glycan metabolism; chondroitin sulfate biosynthesis.</text>
</comment>
<proteinExistence type="inferred from homology"/>
<dbReference type="GO" id="GO:0015012">
    <property type="term" value="P:heparan sulfate proteoglycan biosynthetic process"/>
    <property type="evidence" value="ECO:0007669"/>
    <property type="project" value="TreeGrafter"/>
</dbReference>
<evidence type="ECO:0000313" key="21">
    <source>
        <dbReference type="EMBL" id="KAJ3100327.1"/>
    </source>
</evidence>
<protein>
    <recommendedName>
        <fullName evidence="6">protein xylosyltransferase</fullName>
        <ecNumber evidence="6">2.4.2.26</ecNumber>
    </recommendedName>
    <alternativeName>
        <fullName evidence="18">Peptide O-xylosyltransferase</fullName>
    </alternativeName>
</protein>
<feature type="non-terminal residue" evidence="21">
    <location>
        <position position="429"/>
    </location>
</feature>
<comment type="subcellular location">
    <subcellularLocation>
        <location evidence="2">Endoplasmic reticulum membrane</location>
        <topology evidence="2">Single-pass type II membrane protein</topology>
    </subcellularLocation>
    <subcellularLocation>
        <location evidence="1">Golgi apparatus membrane</location>
        <topology evidence="1">Single-pass type II membrane protein</topology>
    </subcellularLocation>
</comment>
<evidence type="ECO:0000256" key="3">
    <source>
        <dbReference type="ARBA" id="ARBA00004840"/>
    </source>
</evidence>
<evidence type="ECO:0000256" key="10">
    <source>
        <dbReference type="ARBA" id="ARBA00022723"/>
    </source>
</evidence>
<evidence type="ECO:0000256" key="19">
    <source>
        <dbReference type="ARBA" id="ARBA00047847"/>
    </source>
</evidence>
<keyword evidence="8" id="KW-0808">Transferase</keyword>
<evidence type="ECO:0000256" key="2">
    <source>
        <dbReference type="ARBA" id="ARBA00004648"/>
    </source>
</evidence>
<comment type="pathway">
    <text evidence="4">Glycan metabolism; heparan sulfate biosynthesis.</text>
</comment>
<dbReference type="GO" id="GO:0046872">
    <property type="term" value="F:metal ion binding"/>
    <property type="evidence" value="ECO:0007669"/>
    <property type="project" value="UniProtKB-KW"/>
</dbReference>
<keyword evidence="14" id="KW-0333">Golgi apparatus</keyword>
<keyword evidence="11" id="KW-0256">Endoplasmic reticulum</keyword>
<dbReference type="GO" id="GO:0005789">
    <property type="term" value="C:endoplasmic reticulum membrane"/>
    <property type="evidence" value="ECO:0007669"/>
    <property type="project" value="UniProtKB-SubCell"/>
</dbReference>
<evidence type="ECO:0000256" key="11">
    <source>
        <dbReference type="ARBA" id="ARBA00022824"/>
    </source>
</evidence>
<evidence type="ECO:0000256" key="12">
    <source>
        <dbReference type="ARBA" id="ARBA00022968"/>
    </source>
</evidence>
<keyword evidence="9" id="KW-0812">Transmembrane</keyword>
<accession>A0AAD5SY23</accession>
<dbReference type="AlphaFoldDB" id="A0AAD5SY23"/>
<feature type="non-terminal residue" evidence="21">
    <location>
        <position position="1"/>
    </location>
</feature>
<evidence type="ECO:0000256" key="13">
    <source>
        <dbReference type="ARBA" id="ARBA00022989"/>
    </source>
</evidence>
<organism evidence="21 22">
    <name type="scientific">Physocladia obscura</name>
    <dbReference type="NCBI Taxonomy" id="109957"/>
    <lineage>
        <taxon>Eukaryota</taxon>
        <taxon>Fungi</taxon>
        <taxon>Fungi incertae sedis</taxon>
        <taxon>Chytridiomycota</taxon>
        <taxon>Chytridiomycota incertae sedis</taxon>
        <taxon>Chytridiomycetes</taxon>
        <taxon>Chytridiales</taxon>
        <taxon>Chytriomycetaceae</taxon>
        <taxon>Physocladia</taxon>
    </lineage>
</organism>
<evidence type="ECO:0000256" key="14">
    <source>
        <dbReference type="ARBA" id="ARBA00023034"/>
    </source>
</evidence>
<dbReference type="Pfam" id="PF02485">
    <property type="entry name" value="Branch"/>
    <property type="match status" value="1"/>
</dbReference>
<evidence type="ECO:0000256" key="15">
    <source>
        <dbReference type="ARBA" id="ARBA00023136"/>
    </source>
</evidence>
<evidence type="ECO:0000256" key="16">
    <source>
        <dbReference type="ARBA" id="ARBA00023157"/>
    </source>
</evidence>
<dbReference type="PANTHER" id="PTHR46025">
    <property type="entry name" value="XYLOSYLTRANSFERASE OXT"/>
    <property type="match status" value="1"/>
</dbReference>
<keyword evidence="17" id="KW-0325">Glycoprotein</keyword>